<dbReference type="OrthoDB" id="9763944at2"/>
<protein>
    <recommendedName>
        <fullName evidence="3">DUF4914 domain-containing protein</fullName>
    </recommendedName>
</protein>
<evidence type="ECO:0000313" key="1">
    <source>
        <dbReference type="EMBL" id="TWT35459.1"/>
    </source>
</evidence>
<keyword evidence="2" id="KW-1185">Reference proteome</keyword>
<comment type="caution">
    <text evidence="1">The sequence shown here is derived from an EMBL/GenBank/DDBJ whole genome shotgun (WGS) entry which is preliminary data.</text>
</comment>
<dbReference type="SUPFAM" id="SSF53795">
    <property type="entry name" value="PEP carboxykinase-like"/>
    <property type="match status" value="1"/>
</dbReference>
<proteinExistence type="predicted"/>
<organism evidence="1 2">
    <name type="scientific">Posidoniimonas corsicana</name>
    <dbReference type="NCBI Taxonomy" id="1938618"/>
    <lineage>
        <taxon>Bacteria</taxon>
        <taxon>Pseudomonadati</taxon>
        <taxon>Planctomycetota</taxon>
        <taxon>Planctomycetia</taxon>
        <taxon>Pirellulales</taxon>
        <taxon>Lacipirellulaceae</taxon>
        <taxon>Posidoniimonas</taxon>
    </lineage>
</organism>
<accession>A0A5C5VCB5</accession>
<evidence type="ECO:0000313" key="2">
    <source>
        <dbReference type="Proteomes" id="UP000316714"/>
    </source>
</evidence>
<name>A0A5C5VCB5_9BACT</name>
<dbReference type="InterPro" id="IPR032583">
    <property type="entry name" value="DUF4914"/>
</dbReference>
<dbReference type="EMBL" id="SIHJ01000001">
    <property type="protein sequence ID" value="TWT35459.1"/>
    <property type="molecule type" value="Genomic_DNA"/>
</dbReference>
<reference evidence="1 2" key="1">
    <citation type="submission" date="2019-02" db="EMBL/GenBank/DDBJ databases">
        <title>Deep-cultivation of Planctomycetes and their phenomic and genomic characterization uncovers novel biology.</title>
        <authorList>
            <person name="Wiegand S."/>
            <person name="Jogler M."/>
            <person name="Boedeker C."/>
            <person name="Pinto D."/>
            <person name="Vollmers J."/>
            <person name="Rivas-Marin E."/>
            <person name="Kohn T."/>
            <person name="Peeters S.H."/>
            <person name="Heuer A."/>
            <person name="Rast P."/>
            <person name="Oberbeckmann S."/>
            <person name="Bunk B."/>
            <person name="Jeske O."/>
            <person name="Meyerdierks A."/>
            <person name="Storesund J.E."/>
            <person name="Kallscheuer N."/>
            <person name="Luecker S."/>
            <person name="Lage O.M."/>
            <person name="Pohl T."/>
            <person name="Merkel B.J."/>
            <person name="Hornburger P."/>
            <person name="Mueller R.-W."/>
            <person name="Bruemmer F."/>
            <person name="Labrenz M."/>
            <person name="Spormann A.M."/>
            <person name="Op Den Camp H."/>
            <person name="Overmann J."/>
            <person name="Amann R."/>
            <person name="Jetten M.S.M."/>
            <person name="Mascher T."/>
            <person name="Medema M.H."/>
            <person name="Devos D.P."/>
            <person name="Kaster A.-K."/>
            <person name="Ovreas L."/>
            <person name="Rohde M."/>
            <person name="Galperin M.Y."/>
            <person name="Jogler C."/>
        </authorList>
    </citation>
    <scope>NUCLEOTIDE SEQUENCE [LARGE SCALE GENOMIC DNA]</scope>
    <source>
        <strain evidence="1 2">KOR34</strain>
    </source>
</reference>
<dbReference type="AlphaFoldDB" id="A0A5C5VCB5"/>
<gene>
    <name evidence="1" type="ORF">KOR34_03510</name>
</gene>
<evidence type="ECO:0008006" key="3">
    <source>
        <dbReference type="Google" id="ProtNLM"/>
    </source>
</evidence>
<sequence>MPLKALPELTLSHSAMTILEAAEQAGRLHLAGSVEELLALATPDAALGLGEVRPDGYYTVGYDVKGEFVPEAEVCRTKNGIAANYLDPYMRRRDPDCMLVGDGAATDKPTFETRFGESFDGLREETLDWLKHQPIACFFFRTGLPDNPLNAVAIAPANAGFFALGLAMLQGIVPLDEVRKAGADYHHGAIVYVAPPFRHTHFDGKQVVVHNRRFEDNIDLHELFSYNLYPGPSAKKGVYGMLLTLGERDEQPWTTAHCSTVVVVTPYENQTVIMHEGASGGGKSEMLEQMHRQADGTLLLGENLVTGDARKLTLPRGCDLLPVTDDMALCHPALQKHEGPVKKLSLIDAENAWFVRVNHIHQYGVDPALEGITVAPEGPLLFLNIDAKPGSTALIWEHTLDEPGKPCPNPRVVVPREYVPNVVKKPVEVDIRSFGVRCPPCTAEHPTYGIMGLFHVLPPSLAWLWRLVAPRGHGNPSIVDQGGMQSEGVGSFWPFATGRKVDQANILLDQVMSTSSTQFVLIPNQHIGCWKVGFAPQWIAREYLARRGASPFRPGDLSPARCPLLGFHKETLQVEGQTIGKWFMDVSQQPEVGEQAYDTGATILTEFFHSQLREFLVDDLRPLGKQIIEACLDDASADQYAAIEG</sequence>
<dbReference type="Proteomes" id="UP000316714">
    <property type="component" value="Unassembled WGS sequence"/>
</dbReference>
<dbReference type="Pfam" id="PF16260">
    <property type="entry name" value="DUF4914"/>
    <property type="match status" value="1"/>
</dbReference>